<dbReference type="Proteomes" id="UP001430377">
    <property type="component" value="Unassembled WGS sequence"/>
</dbReference>
<gene>
    <name evidence="2" type="ORF">EGH21_11220</name>
</gene>
<comment type="caution">
    <text evidence="2">The sequence shown here is derived from an EMBL/GenBank/DDBJ whole genome shotgun (WGS) entry which is preliminary data.</text>
</comment>
<organism evidence="2 3">
    <name type="scientific">Haloarcula rubra</name>
    <dbReference type="NCBI Taxonomy" id="2487747"/>
    <lineage>
        <taxon>Archaea</taxon>
        <taxon>Methanobacteriati</taxon>
        <taxon>Methanobacteriota</taxon>
        <taxon>Stenosarchaea group</taxon>
        <taxon>Halobacteria</taxon>
        <taxon>Halobacteriales</taxon>
        <taxon>Haloarculaceae</taxon>
        <taxon>Haloarcula</taxon>
    </lineage>
</organism>
<accession>A0AAW4PR32</accession>
<dbReference type="PROSITE" id="PS51257">
    <property type="entry name" value="PROKAR_LIPOPROTEIN"/>
    <property type="match status" value="1"/>
</dbReference>
<dbReference type="AlphaFoldDB" id="A0AAW4PR32"/>
<evidence type="ECO:0000313" key="2">
    <source>
        <dbReference type="EMBL" id="MBX0323599.1"/>
    </source>
</evidence>
<dbReference type="RefSeq" id="WP_220618559.1">
    <property type="nucleotide sequence ID" value="NZ_RKLR01000003.1"/>
</dbReference>
<dbReference type="EMBL" id="RKLR01000003">
    <property type="protein sequence ID" value="MBX0323599.1"/>
    <property type="molecule type" value="Genomic_DNA"/>
</dbReference>
<proteinExistence type="predicted"/>
<feature type="compositionally biased region" description="Polar residues" evidence="1">
    <location>
        <begin position="28"/>
        <end position="48"/>
    </location>
</feature>
<sequence length="276" mass="29292">MNRRRVLAALGTGLAGLAGCQSEPPSTPGETSGTATDDQRTDSPTSSRTDVPVTVEDVVVRKAITYESSMGSGGVLTGDDRQYVVGSVRGVDDGRDVTFTFETDDGSWEQGLPVTMGARNHAIAGHERPYVAFTVPSPLSASNPRIRRSEDGTTWPLSQRARETLAAPAPRFELDTLTAPENVSQGEQLSVSLTATNVSETDGRFLAAVYWPTKGIADDDESHVVERSVAAGDSITASLDIDTEYTAYEDGAVTLSVAGHVTAEREIRVEDTSTPT</sequence>
<keyword evidence="3" id="KW-1185">Reference proteome</keyword>
<evidence type="ECO:0000313" key="3">
    <source>
        <dbReference type="Proteomes" id="UP001430377"/>
    </source>
</evidence>
<reference evidence="2 3" key="1">
    <citation type="submission" date="2021-06" db="EMBL/GenBank/DDBJ databases">
        <title>Halomicroarcula sp. a new haloarchaeum isolated from saline soil.</title>
        <authorList>
            <person name="Duran-Viseras A."/>
            <person name="Sanchez-Porro C."/>
            <person name="Ventosa A."/>
        </authorList>
    </citation>
    <scope>NUCLEOTIDE SEQUENCE [LARGE SCALE GENOMIC DNA]</scope>
    <source>
        <strain evidence="2 3">F13</strain>
    </source>
</reference>
<evidence type="ECO:0000256" key="1">
    <source>
        <dbReference type="SAM" id="MobiDB-lite"/>
    </source>
</evidence>
<name>A0AAW4PR32_9EURY</name>
<protein>
    <submittedName>
        <fullName evidence="2">Uncharacterized protein</fullName>
    </submittedName>
</protein>
<feature type="region of interest" description="Disordered" evidence="1">
    <location>
        <begin position="14"/>
        <end position="52"/>
    </location>
</feature>